<evidence type="ECO:0000313" key="1">
    <source>
        <dbReference type="EMBL" id="ABV44033.1"/>
    </source>
</evidence>
<accession>A8GLP3</accession>
<dbReference type="EMBL" id="CP000827">
    <property type="protein sequence ID" value="ABV44033.1"/>
    <property type="molecule type" value="Genomic_DNA"/>
</dbReference>
<geneLocation type="plasmid" evidence="1">
    <name>pSPRO01</name>
</geneLocation>
<proteinExistence type="predicted"/>
<reference evidence="1" key="1">
    <citation type="submission" date="2007-09" db="EMBL/GenBank/DDBJ databases">
        <title>Complete sequence of plasmid of Serratia proteamaculans 568.</title>
        <authorList>
            <consortium name="US DOE Joint Genome Institute"/>
            <person name="Copeland A."/>
            <person name="Lucas S."/>
            <person name="Lapidus A."/>
            <person name="Barry K."/>
            <person name="Glavina del Rio T."/>
            <person name="Dalin E."/>
            <person name="Tice H."/>
            <person name="Pitluck S."/>
            <person name="Chain P."/>
            <person name="Malfatti S."/>
            <person name="Shin M."/>
            <person name="Vergez L."/>
            <person name="Schmutz J."/>
            <person name="Larimer F."/>
            <person name="Land M."/>
            <person name="Hauser L."/>
            <person name="Kyrpides N."/>
            <person name="Kim E."/>
            <person name="Taghavi S."/>
            <person name="Newman L."/>
            <person name="Vangronsveld J."/>
            <person name="van der Lelie D."/>
            <person name="Richardson P."/>
        </authorList>
    </citation>
    <scope>NUCLEOTIDE SEQUENCE [LARGE SCALE GENOMIC DNA]</scope>
    <source>
        <strain evidence="1">568</strain>
        <plasmid evidence="1">pSPRO01</plasmid>
    </source>
</reference>
<organism evidence="1">
    <name type="scientific">Serratia proteamaculans (strain 568)</name>
    <dbReference type="NCBI Taxonomy" id="399741"/>
    <lineage>
        <taxon>Bacteria</taxon>
        <taxon>Pseudomonadati</taxon>
        <taxon>Pseudomonadota</taxon>
        <taxon>Gammaproteobacteria</taxon>
        <taxon>Enterobacterales</taxon>
        <taxon>Yersiniaceae</taxon>
        <taxon>Serratia</taxon>
    </lineage>
</organism>
<protein>
    <submittedName>
        <fullName evidence="1">Uncharacterized protein</fullName>
    </submittedName>
</protein>
<dbReference type="KEGG" id="spe:Spro_4941"/>
<sequence length="268" mass="29250">MCQENVNPIVLAACPMCGGSPSEMVRYELSRKPFYSTDGFPEPVWLTAFVFCHECGAQSGDLSEEVSDGDELDQLMANVRQEWNTRDDRNGELYASELAAGRFVAPPKGPDELTTLRGIVAALVGEGLEFFSYCGIDGDFNTHKTAEEAIAAAESSIDFARGGASDGGWPEELNNTCWGVVVRAARECDVVASNNKEFDYTCDYELQGINSGDVLQRVKGDGVKLFASDFLRPYAQEHEDEGSGEMAITYRQIADMADGYAVTIREGK</sequence>
<gene>
    <name evidence="1" type="ordered locus">Spro_4941</name>
</gene>
<dbReference type="OrthoDB" id="9204720at2"/>
<dbReference type="HOGENOM" id="CLU_1037839_0_0_6"/>
<dbReference type="AlphaFoldDB" id="A8GLP3"/>
<name>A8GLP3_SERP5</name>
<keyword evidence="1" id="KW-0614">Plasmid</keyword>